<dbReference type="PANTHER" id="PTHR30455">
    <property type="entry name" value="TRANSCRIPTIONAL REPRESSOR NRDR"/>
    <property type="match status" value="1"/>
</dbReference>
<dbReference type="Pfam" id="PF03477">
    <property type="entry name" value="ATP-cone"/>
    <property type="match status" value="1"/>
</dbReference>
<name>A0A3B1D3D3_9ZZZZ</name>
<dbReference type="GO" id="GO:0045892">
    <property type="term" value="P:negative regulation of DNA-templated transcription"/>
    <property type="evidence" value="ECO:0007669"/>
    <property type="project" value="InterPro"/>
</dbReference>
<dbReference type="GO" id="GO:0005524">
    <property type="term" value="F:ATP binding"/>
    <property type="evidence" value="ECO:0007669"/>
    <property type="project" value="UniProtKB-KW"/>
</dbReference>
<dbReference type="GO" id="GO:0003677">
    <property type="term" value="F:DNA binding"/>
    <property type="evidence" value="ECO:0007669"/>
    <property type="project" value="UniProtKB-KW"/>
</dbReference>
<dbReference type="PANTHER" id="PTHR30455:SF2">
    <property type="entry name" value="TRANSCRIPTIONAL REPRESSOR NRDR"/>
    <property type="match status" value="1"/>
</dbReference>
<keyword evidence="1" id="KW-0678">Repressor</keyword>
<organism evidence="8">
    <name type="scientific">hydrothermal vent metagenome</name>
    <dbReference type="NCBI Taxonomy" id="652676"/>
    <lineage>
        <taxon>unclassified sequences</taxon>
        <taxon>metagenomes</taxon>
        <taxon>ecological metagenomes</taxon>
    </lineage>
</organism>
<evidence type="ECO:0000256" key="2">
    <source>
        <dbReference type="ARBA" id="ARBA00022741"/>
    </source>
</evidence>
<dbReference type="InterPro" id="IPR003796">
    <property type="entry name" value="RNR_NrdR-like"/>
</dbReference>
<evidence type="ECO:0000256" key="6">
    <source>
        <dbReference type="ARBA" id="ARBA00023163"/>
    </source>
</evidence>
<feature type="domain" description="ATP-cone" evidence="7">
    <location>
        <begin position="49"/>
        <end position="139"/>
    </location>
</feature>
<evidence type="ECO:0000256" key="1">
    <source>
        <dbReference type="ARBA" id="ARBA00022491"/>
    </source>
</evidence>
<protein>
    <submittedName>
        <fullName evidence="8">Ribonucleotide reductase transcriptional regulator NrdR</fullName>
    </submittedName>
</protein>
<keyword evidence="4" id="KW-0805">Transcription regulation</keyword>
<keyword evidence="2" id="KW-0547">Nucleotide-binding</keyword>
<proteinExistence type="inferred from homology"/>
<evidence type="ECO:0000256" key="5">
    <source>
        <dbReference type="ARBA" id="ARBA00023125"/>
    </source>
</evidence>
<keyword evidence="5" id="KW-0238">DNA-binding</keyword>
<keyword evidence="6" id="KW-0804">Transcription</keyword>
<evidence type="ECO:0000256" key="3">
    <source>
        <dbReference type="ARBA" id="ARBA00022840"/>
    </source>
</evidence>
<dbReference type="HAMAP" id="MF_00440">
    <property type="entry name" value="NrdR"/>
    <property type="match status" value="1"/>
</dbReference>
<sequence>MKCPSCTDLENKVIDSRLSKEGDMIRRRRECMRCQNRFTTYERIEESLPMVIKKNGSRQPFSRQKVMEGIDLACQKRPVSAEGREGIVEEAVRAVMASGEKEIHSSVVGEAVMKGLQKLDDVAYVRFASVYREFRDITQFIEELNTLVKNGKK</sequence>
<dbReference type="NCBIfam" id="TIGR00244">
    <property type="entry name" value="transcriptional regulator NrdR"/>
    <property type="match status" value="1"/>
</dbReference>
<evidence type="ECO:0000259" key="7">
    <source>
        <dbReference type="PROSITE" id="PS51161"/>
    </source>
</evidence>
<reference evidence="8" key="1">
    <citation type="submission" date="2018-06" db="EMBL/GenBank/DDBJ databases">
        <authorList>
            <person name="Zhirakovskaya E."/>
        </authorList>
    </citation>
    <scope>NUCLEOTIDE SEQUENCE</scope>
</reference>
<dbReference type="InterPro" id="IPR005144">
    <property type="entry name" value="ATP-cone_dom"/>
</dbReference>
<dbReference type="InterPro" id="IPR055173">
    <property type="entry name" value="NrdR-like_N"/>
</dbReference>
<dbReference type="AlphaFoldDB" id="A0A3B1D3D3"/>
<keyword evidence="3" id="KW-0067">ATP-binding</keyword>
<gene>
    <name evidence="8" type="ORF">MNBD_NITROSPINAE02-1356</name>
</gene>
<dbReference type="Pfam" id="PF22811">
    <property type="entry name" value="Zn_ribbon_NrdR"/>
    <property type="match status" value="1"/>
</dbReference>
<accession>A0A3B1D3D3</accession>
<dbReference type="EMBL" id="UOGE01000118">
    <property type="protein sequence ID" value="VAX26185.1"/>
    <property type="molecule type" value="Genomic_DNA"/>
</dbReference>
<evidence type="ECO:0000313" key="8">
    <source>
        <dbReference type="EMBL" id="VAX26185.1"/>
    </source>
</evidence>
<evidence type="ECO:0000256" key="4">
    <source>
        <dbReference type="ARBA" id="ARBA00023015"/>
    </source>
</evidence>
<dbReference type="GO" id="GO:0008270">
    <property type="term" value="F:zinc ion binding"/>
    <property type="evidence" value="ECO:0007669"/>
    <property type="project" value="InterPro"/>
</dbReference>
<dbReference type="PROSITE" id="PS51161">
    <property type="entry name" value="ATP_CONE"/>
    <property type="match status" value="1"/>
</dbReference>